<accession>R9AIA2</accession>
<dbReference type="Proteomes" id="UP000014064">
    <property type="component" value="Unassembled WGS sequence"/>
</dbReference>
<protein>
    <recommendedName>
        <fullName evidence="6">Large ribosomal subunit protein mL43</fullName>
    </recommendedName>
</protein>
<dbReference type="GO" id="GO:0032543">
    <property type="term" value="P:mitochondrial translation"/>
    <property type="evidence" value="ECO:0007669"/>
    <property type="project" value="InterPro"/>
</dbReference>
<dbReference type="RefSeq" id="XP_009269490.1">
    <property type="nucleotide sequence ID" value="XM_009271215.1"/>
</dbReference>
<dbReference type="EMBL" id="KE007239">
    <property type="protein sequence ID" value="EOQ99755.1"/>
    <property type="molecule type" value="Genomic_DNA"/>
</dbReference>
<evidence type="ECO:0000256" key="4">
    <source>
        <dbReference type="ARBA" id="ARBA00023128"/>
    </source>
</evidence>
<evidence type="ECO:0000256" key="6">
    <source>
        <dbReference type="ARBA" id="ARBA00035188"/>
    </source>
</evidence>
<feature type="domain" description="Ribosomal protein/NADH dehydrogenase" evidence="7">
    <location>
        <begin position="33"/>
        <end position="115"/>
    </location>
</feature>
<name>R9AIA2_WALI9</name>
<dbReference type="PANTHER" id="PTHR21396">
    <property type="entry name" value="39S RIBOSOMAL PROTEIN L43"/>
    <property type="match status" value="1"/>
</dbReference>
<dbReference type="InterPro" id="IPR039927">
    <property type="entry name" value="Ribosomal_mL43"/>
</dbReference>
<keyword evidence="5" id="KW-0687">Ribonucleoprotein</keyword>
<dbReference type="GeneID" id="20374539"/>
<keyword evidence="9" id="KW-1185">Reference proteome</keyword>
<evidence type="ECO:0000256" key="1">
    <source>
        <dbReference type="ARBA" id="ARBA00004173"/>
    </source>
</evidence>
<keyword evidence="4" id="KW-0496">Mitochondrion</keyword>
<dbReference type="GO" id="GO:0005762">
    <property type="term" value="C:mitochondrial large ribosomal subunit"/>
    <property type="evidence" value="ECO:0007669"/>
    <property type="project" value="TreeGrafter"/>
</dbReference>
<evidence type="ECO:0000259" key="7">
    <source>
        <dbReference type="SMART" id="SM00916"/>
    </source>
</evidence>
<proteinExistence type="inferred from homology"/>
<dbReference type="InterPro" id="IPR036249">
    <property type="entry name" value="Thioredoxin-like_sf"/>
</dbReference>
<gene>
    <name evidence="8" type="ORF">J056_001587</name>
</gene>
<keyword evidence="3" id="KW-0689">Ribosomal protein</keyword>
<dbReference type="InterPro" id="IPR007741">
    <property type="entry name" value="Ribosomal_mL43/mS25/NADH_DH"/>
</dbReference>
<comment type="subcellular location">
    <subcellularLocation>
        <location evidence="1">Mitochondrion</location>
    </subcellularLocation>
</comment>
<dbReference type="GO" id="GO:0003735">
    <property type="term" value="F:structural constituent of ribosome"/>
    <property type="evidence" value="ECO:0007669"/>
    <property type="project" value="InterPro"/>
</dbReference>
<dbReference type="SUPFAM" id="SSF52833">
    <property type="entry name" value="Thioredoxin-like"/>
    <property type="match status" value="1"/>
</dbReference>
<dbReference type="AlphaFoldDB" id="R9AIA2"/>
<sequence length="153" mass="16867">MASNIRNLKSSNSNKLSQSFIPQITKFTLAVDDFAPSHEALRKFIQSDLIDIANKNKNVEFIIQGVAKGARGSLGVGNGGWIKGEYINGRDKVIATNRLNHQSIKTKVQLLIDSSGKKIVPLKNAPIESTNQSVRGIWSPYHANQNSSSHWKI</sequence>
<dbReference type="HOGENOM" id="CLU_117700_1_1_1"/>
<evidence type="ECO:0000256" key="3">
    <source>
        <dbReference type="ARBA" id="ARBA00022980"/>
    </source>
</evidence>
<dbReference type="STRING" id="1299270.R9AIA2"/>
<evidence type="ECO:0000313" key="9">
    <source>
        <dbReference type="Proteomes" id="UP000014064"/>
    </source>
</evidence>
<reference evidence="9" key="1">
    <citation type="journal article" date="2013" name="BMC Genomics">
        <title>Genome and transcriptome sequencing of the halophilic fungus Wallemia ichthyophaga: haloadaptations present and absent.</title>
        <authorList>
            <person name="Zajc J."/>
            <person name="Liu Y."/>
            <person name="Dai W."/>
            <person name="Yang Z."/>
            <person name="Hu J."/>
            <person name="Gostincar C."/>
            <person name="Gunde-Cimerman N."/>
        </authorList>
    </citation>
    <scope>NUCLEOTIDE SEQUENCE [LARGE SCALE GENOMIC DNA]</scope>
    <source>
        <strain evidence="9">EXF-994 / CBS 113033</strain>
    </source>
</reference>
<evidence type="ECO:0000313" key="8">
    <source>
        <dbReference type="EMBL" id="EOQ99755.1"/>
    </source>
</evidence>
<organism evidence="8 9">
    <name type="scientific">Wallemia ichthyophaga (strain EXF-994 / CBS 113033)</name>
    <dbReference type="NCBI Taxonomy" id="1299270"/>
    <lineage>
        <taxon>Eukaryota</taxon>
        <taxon>Fungi</taxon>
        <taxon>Dikarya</taxon>
        <taxon>Basidiomycota</taxon>
        <taxon>Wallemiomycotina</taxon>
        <taxon>Wallemiomycetes</taxon>
        <taxon>Wallemiales</taxon>
        <taxon>Wallemiaceae</taxon>
        <taxon>Wallemia</taxon>
    </lineage>
</organism>
<dbReference type="eggNOG" id="KOG3445">
    <property type="taxonomic scope" value="Eukaryota"/>
</dbReference>
<dbReference type="Gene3D" id="3.40.30.10">
    <property type="entry name" value="Glutaredoxin"/>
    <property type="match status" value="1"/>
</dbReference>
<comment type="similarity">
    <text evidence="2">Belongs to the mitochondrion-specific ribosomal protein mL43 family.</text>
</comment>
<dbReference type="KEGG" id="wic:J056_001587"/>
<dbReference type="OrthoDB" id="88at2759"/>
<evidence type="ECO:0000256" key="5">
    <source>
        <dbReference type="ARBA" id="ARBA00023274"/>
    </source>
</evidence>
<dbReference type="SMART" id="SM00916">
    <property type="entry name" value="L51_S25_CI-B8"/>
    <property type="match status" value="1"/>
</dbReference>
<evidence type="ECO:0000256" key="2">
    <source>
        <dbReference type="ARBA" id="ARBA00006073"/>
    </source>
</evidence>
<dbReference type="PANTHER" id="PTHR21396:SF2">
    <property type="entry name" value="LARGE RIBOSOMAL SUBUNIT PROTEIN ML43"/>
    <property type="match status" value="1"/>
</dbReference>